<keyword evidence="16" id="KW-0675">Receptor</keyword>
<evidence type="ECO:0000313" key="23">
    <source>
        <dbReference type="EMBL" id="CAL5047329.1"/>
    </source>
</evidence>
<keyword evidence="12" id="KW-0418">Kinase</keyword>
<keyword evidence="7" id="KW-0808">Transferase</keyword>
<evidence type="ECO:0000256" key="5">
    <source>
        <dbReference type="ARBA" id="ARBA00022475"/>
    </source>
</evidence>
<feature type="signal peptide" evidence="21">
    <location>
        <begin position="1"/>
        <end position="25"/>
    </location>
</feature>
<evidence type="ECO:0000256" key="8">
    <source>
        <dbReference type="ARBA" id="ARBA00022692"/>
    </source>
</evidence>
<evidence type="ECO:0000256" key="7">
    <source>
        <dbReference type="ARBA" id="ARBA00022679"/>
    </source>
</evidence>
<evidence type="ECO:0000256" key="11">
    <source>
        <dbReference type="ARBA" id="ARBA00022741"/>
    </source>
</evidence>
<dbReference type="Gene3D" id="1.10.510.10">
    <property type="entry name" value="Transferase(Phosphotransferase) domain 1"/>
    <property type="match status" value="1"/>
</dbReference>
<dbReference type="InterPro" id="IPR000719">
    <property type="entry name" value="Prot_kinase_dom"/>
</dbReference>
<dbReference type="Pfam" id="PF00139">
    <property type="entry name" value="Lectin_legB"/>
    <property type="match status" value="1"/>
</dbReference>
<dbReference type="PROSITE" id="PS00108">
    <property type="entry name" value="PROTEIN_KINASE_ST"/>
    <property type="match status" value="1"/>
</dbReference>
<keyword evidence="15 20" id="KW-0472">Membrane</keyword>
<dbReference type="Gene3D" id="2.60.120.200">
    <property type="match status" value="1"/>
</dbReference>
<evidence type="ECO:0000256" key="4">
    <source>
        <dbReference type="ARBA" id="ARBA00012513"/>
    </source>
</evidence>
<protein>
    <recommendedName>
        <fullName evidence="4">non-specific serine/threonine protein kinase</fullName>
        <ecNumber evidence="4">2.7.11.1</ecNumber>
    </recommendedName>
</protein>
<dbReference type="GO" id="GO:0006950">
    <property type="term" value="P:response to stress"/>
    <property type="evidence" value="ECO:0007669"/>
    <property type="project" value="UniProtKB-ARBA"/>
</dbReference>
<dbReference type="FunFam" id="1.10.510.10:FF:000342">
    <property type="entry name" value="L-type lectin-domain containing receptor kinase VIII.1"/>
    <property type="match status" value="1"/>
</dbReference>
<evidence type="ECO:0000256" key="1">
    <source>
        <dbReference type="ARBA" id="ARBA00004251"/>
    </source>
</evidence>
<feature type="domain" description="Protein kinase" evidence="22">
    <location>
        <begin position="387"/>
        <end position="677"/>
    </location>
</feature>
<dbReference type="InterPro" id="IPR050528">
    <property type="entry name" value="L-type_Lectin-RKs"/>
</dbReference>
<evidence type="ECO:0000256" key="2">
    <source>
        <dbReference type="ARBA" id="ARBA00008536"/>
    </source>
</evidence>
<evidence type="ECO:0000256" key="21">
    <source>
        <dbReference type="SAM" id="SignalP"/>
    </source>
</evidence>
<evidence type="ECO:0000256" key="3">
    <source>
        <dbReference type="ARBA" id="ARBA00010217"/>
    </source>
</evidence>
<accession>A0ABC9E0F4</accession>
<dbReference type="Proteomes" id="UP001497457">
    <property type="component" value="Chromosome 35b"/>
</dbReference>
<evidence type="ECO:0000256" key="6">
    <source>
        <dbReference type="ARBA" id="ARBA00022527"/>
    </source>
</evidence>
<keyword evidence="8 20" id="KW-0812">Transmembrane</keyword>
<dbReference type="GO" id="GO:0030246">
    <property type="term" value="F:carbohydrate binding"/>
    <property type="evidence" value="ECO:0007669"/>
    <property type="project" value="UniProtKB-KW"/>
</dbReference>
<evidence type="ECO:0000256" key="20">
    <source>
        <dbReference type="SAM" id="Phobius"/>
    </source>
</evidence>
<evidence type="ECO:0000256" key="13">
    <source>
        <dbReference type="ARBA" id="ARBA00022840"/>
    </source>
</evidence>
<keyword evidence="5" id="KW-1003">Cell membrane</keyword>
<dbReference type="InterPro" id="IPR008271">
    <property type="entry name" value="Ser/Thr_kinase_AS"/>
</dbReference>
<evidence type="ECO:0000256" key="15">
    <source>
        <dbReference type="ARBA" id="ARBA00023136"/>
    </source>
</evidence>
<name>A0ABC9E0F4_9POAL</name>
<comment type="subcellular location">
    <subcellularLocation>
        <location evidence="1">Cell membrane</location>
        <topology evidence="1">Single-pass type I membrane protein</topology>
    </subcellularLocation>
</comment>
<proteinExistence type="inferred from homology"/>
<dbReference type="InterPro" id="IPR011009">
    <property type="entry name" value="Kinase-like_dom_sf"/>
</dbReference>
<comment type="similarity">
    <text evidence="3">In the C-terminal section; belongs to the protein kinase superfamily. Ser/Thr protein kinase family.</text>
</comment>
<dbReference type="GO" id="GO:0005886">
    <property type="term" value="C:plasma membrane"/>
    <property type="evidence" value="ECO:0007669"/>
    <property type="project" value="UniProtKB-SubCell"/>
</dbReference>
<dbReference type="EC" id="2.7.11.1" evidence="4"/>
<dbReference type="AlphaFoldDB" id="A0ABC9E0F4"/>
<evidence type="ECO:0000256" key="12">
    <source>
        <dbReference type="ARBA" id="ARBA00022777"/>
    </source>
</evidence>
<dbReference type="Pfam" id="PF00069">
    <property type="entry name" value="Pkinase"/>
    <property type="match status" value="1"/>
</dbReference>
<keyword evidence="17" id="KW-0325">Glycoprotein</keyword>
<keyword evidence="24" id="KW-1185">Reference proteome</keyword>
<feature type="region of interest" description="Disordered" evidence="19">
    <location>
        <begin position="697"/>
        <end position="719"/>
    </location>
</feature>
<evidence type="ECO:0000259" key="22">
    <source>
        <dbReference type="PROSITE" id="PS50011"/>
    </source>
</evidence>
<evidence type="ECO:0000256" key="14">
    <source>
        <dbReference type="ARBA" id="ARBA00022989"/>
    </source>
</evidence>
<dbReference type="PROSITE" id="PS50011">
    <property type="entry name" value="PROTEIN_KINASE_DOM"/>
    <property type="match status" value="1"/>
</dbReference>
<evidence type="ECO:0000256" key="17">
    <source>
        <dbReference type="ARBA" id="ARBA00023180"/>
    </source>
</evidence>
<evidence type="ECO:0000313" key="24">
    <source>
        <dbReference type="Proteomes" id="UP001497457"/>
    </source>
</evidence>
<dbReference type="CDD" id="cd14066">
    <property type="entry name" value="STKc_IRAK"/>
    <property type="match status" value="1"/>
</dbReference>
<dbReference type="PANTHER" id="PTHR27007">
    <property type="match status" value="1"/>
</dbReference>
<dbReference type="InterPro" id="IPR001220">
    <property type="entry name" value="Legume_lectin_dom"/>
</dbReference>
<dbReference type="CDD" id="cd06899">
    <property type="entry name" value="lectin_legume_LecRK_Arcelin_ConA"/>
    <property type="match status" value="1"/>
</dbReference>
<reference evidence="24" key="1">
    <citation type="submission" date="2024-06" db="EMBL/GenBank/DDBJ databases">
        <authorList>
            <person name="Ryan C."/>
        </authorList>
    </citation>
    <scope>NUCLEOTIDE SEQUENCE [LARGE SCALE GENOMIC DNA]</scope>
</reference>
<sequence length="719" mass="75652">MAAAALRSLPLILLLLSLTAPPAAALSTAPAPAPAAAKNVSIDSATLSLADLTLLGDSFLRNGSVGLTRDTGVPSSSAGSVLCTQPVVLRGPTPNSTNAAAGTGAMASFAASFSFVIDNPNAGAAGGDGIAFFVSPSRAALGATGGYLGLFNSSASGLATARNGSAAGAIVAIEFDTMANPEFADPSDNHVGLDLGCPVSVATADLTASGIDLKSGNLTTAWIDYRGADRRLEVFLSYAPAAKPKRPVLSAAVDLSPYLKSAMYVGFSASTEGSTQQHTIKEWTFQTFGVPSTTANASSSSFENNATSNSSEKAVPVSAAPRKRVGLALGILGPVALAVAFVFFAWVSIRKLVELTGARNDGGFSPELLKGPRKFSYKELSVATRGFHASRVVGKGAFGTVYKAAMPGSTGVAVAMTYAVKRSTQAHQSRTEFVAELSVIACLRHKNLVQLEGWCDEKGELLLVYEYMPNGSLDRALYGEPCTLTWPQRYAVAAGIASVLSYLHQECEQRVIHRDIKTSNILLDANLSPRLGDFGLARLMDHNKSPVSTLTAGTMGYLAPEYLQSGKATEQTDVFSYGVVVLEVCCGRRPIDKDDAGGKNVNLVDWVWRLHGEDRLIEAADARLAGEFDRDEMLRLLLVGLSCANPNCEERPAMRRVVQILSREAEPAPVPRKKPLLVFSSSASMKLQEIAFSCGDDVRGGYSVAKPTSPRSEGGDIER</sequence>
<dbReference type="SMART" id="SM00220">
    <property type="entry name" value="S_TKc"/>
    <property type="match status" value="1"/>
</dbReference>
<dbReference type="InterPro" id="IPR017441">
    <property type="entry name" value="Protein_kinase_ATP_BS"/>
</dbReference>
<dbReference type="InterPro" id="IPR013320">
    <property type="entry name" value="ConA-like_dom_sf"/>
</dbReference>
<feature type="chain" id="PRO_5044831051" description="non-specific serine/threonine protein kinase" evidence="21">
    <location>
        <begin position="26"/>
        <end position="719"/>
    </location>
</feature>
<keyword evidence="6" id="KW-0723">Serine/threonine-protein kinase</keyword>
<dbReference type="FunFam" id="2.60.120.200:FF:000141">
    <property type="entry name" value="L-type lectin-domain containing receptor kinase VIII.1"/>
    <property type="match status" value="1"/>
</dbReference>
<gene>
    <name evidence="23" type="ORF">URODEC1_LOCUS89872</name>
</gene>
<evidence type="ECO:0000256" key="19">
    <source>
        <dbReference type="SAM" id="MobiDB-lite"/>
    </source>
</evidence>
<keyword evidence="10" id="KW-0430">Lectin</keyword>
<keyword evidence="9 21" id="KW-0732">Signal</keyword>
<keyword evidence="13 18" id="KW-0067">ATP-binding</keyword>
<feature type="binding site" evidence="18">
    <location>
        <position position="421"/>
    </location>
    <ligand>
        <name>ATP</name>
        <dbReference type="ChEBI" id="CHEBI:30616"/>
    </ligand>
</feature>
<evidence type="ECO:0000256" key="10">
    <source>
        <dbReference type="ARBA" id="ARBA00022734"/>
    </source>
</evidence>
<keyword evidence="14 20" id="KW-1133">Transmembrane helix</keyword>
<organism evidence="23 24">
    <name type="scientific">Urochloa decumbens</name>
    <dbReference type="NCBI Taxonomy" id="240449"/>
    <lineage>
        <taxon>Eukaryota</taxon>
        <taxon>Viridiplantae</taxon>
        <taxon>Streptophyta</taxon>
        <taxon>Embryophyta</taxon>
        <taxon>Tracheophyta</taxon>
        <taxon>Spermatophyta</taxon>
        <taxon>Magnoliopsida</taxon>
        <taxon>Liliopsida</taxon>
        <taxon>Poales</taxon>
        <taxon>Poaceae</taxon>
        <taxon>PACMAD clade</taxon>
        <taxon>Panicoideae</taxon>
        <taxon>Panicodae</taxon>
        <taxon>Paniceae</taxon>
        <taxon>Melinidinae</taxon>
        <taxon>Urochloa</taxon>
    </lineage>
</organism>
<comment type="similarity">
    <text evidence="2">In the N-terminal section; belongs to the leguminous lectin family.</text>
</comment>
<dbReference type="SUPFAM" id="SSF49899">
    <property type="entry name" value="Concanavalin A-like lectins/glucanases"/>
    <property type="match status" value="1"/>
</dbReference>
<dbReference type="GO" id="GO:0004674">
    <property type="term" value="F:protein serine/threonine kinase activity"/>
    <property type="evidence" value="ECO:0007669"/>
    <property type="project" value="UniProtKB-KW"/>
</dbReference>
<dbReference type="Gene3D" id="3.30.200.20">
    <property type="entry name" value="Phosphorylase Kinase, domain 1"/>
    <property type="match status" value="1"/>
</dbReference>
<dbReference type="GO" id="GO:0005524">
    <property type="term" value="F:ATP binding"/>
    <property type="evidence" value="ECO:0007669"/>
    <property type="project" value="UniProtKB-UniRule"/>
</dbReference>
<evidence type="ECO:0000256" key="16">
    <source>
        <dbReference type="ARBA" id="ARBA00023170"/>
    </source>
</evidence>
<reference evidence="23 24" key="2">
    <citation type="submission" date="2024-10" db="EMBL/GenBank/DDBJ databases">
        <authorList>
            <person name="Ryan C."/>
        </authorList>
    </citation>
    <scope>NUCLEOTIDE SEQUENCE [LARGE SCALE GENOMIC DNA]</scope>
</reference>
<evidence type="ECO:0000256" key="9">
    <source>
        <dbReference type="ARBA" id="ARBA00022729"/>
    </source>
</evidence>
<feature type="transmembrane region" description="Helical" evidence="20">
    <location>
        <begin position="325"/>
        <end position="349"/>
    </location>
</feature>
<dbReference type="PROSITE" id="PS00107">
    <property type="entry name" value="PROTEIN_KINASE_ATP"/>
    <property type="match status" value="1"/>
</dbReference>
<evidence type="ECO:0000256" key="18">
    <source>
        <dbReference type="PROSITE-ProRule" id="PRU10141"/>
    </source>
</evidence>
<dbReference type="EMBL" id="OZ075145">
    <property type="protein sequence ID" value="CAL5047329.1"/>
    <property type="molecule type" value="Genomic_DNA"/>
</dbReference>
<keyword evidence="11 18" id="KW-0547">Nucleotide-binding</keyword>
<dbReference type="FunFam" id="3.30.200.20:FF:000372">
    <property type="entry name" value="L-type lectin-domain containing receptor kinase VIII.1"/>
    <property type="match status" value="1"/>
</dbReference>
<dbReference type="SUPFAM" id="SSF56112">
    <property type="entry name" value="Protein kinase-like (PK-like)"/>
    <property type="match status" value="1"/>
</dbReference>